<evidence type="ECO:0000259" key="5">
    <source>
        <dbReference type="Pfam" id="PF07638"/>
    </source>
</evidence>
<keyword evidence="1" id="KW-0805">Transcription regulation</keyword>
<gene>
    <name evidence="6" type="ORF">J3U88_28345</name>
</gene>
<keyword evidence="2" id="KW-0731">Sigma factor</keyword>
<dbReference type="InterPro" id="IPR011517">
    <property type="entry name" value="RNA_pol_sigma70_ECF-like"/>
</dbReference>
<keyword evidence="7" id="KW-1185">Reference proteome</keyword>
<feature type="domain" description="RNA polymerase sigma-70 ECF-like HTH" evidence="5">
    <location>
        <begin position="15"/>
        <end position="187"/>
    </location>
</feature>
<dbReference type="RefSeq" id="WP_207862390.1">
    <property type="nucleotide sequence ID" value="NZ_JAFREP010000035.1"/>
</dbReference>
<dbReference type="EMBL" id="JAFREP010000035">
    <property type="protein sequence ID" value="MBO1322417.1"/>
    <property type="molecule type" value="Genomic_DNA"/>
</dbReference>
<sequence length="196" mass="22214">MNHTTRPRPGDSGPVTLWLQRWYHGDREAFDRLVALLYTPLKQRARRYLTPEATFSATALINEWYLRVAGSTAPTLNNRDHFLAVAALNLRRLAGHLRRRARGHARRRADQSVPTFAASSPVRPTRRRALDQALQRLAQRDPRCARVFVMRHLFGLTQAEVVRQTGLSPATIKRELAFARAWLAAQVGVSHGGPRV</sequence>
<evidence type="ECO:0000313" key="7">
    <source>
        <dbReference type="Proteomes" id="UP000664417"/>
    </source>
</evidence>
<dbReference type="GO" id="GO:0016987">
    <property type="term" value="F:sigma factor activity"/>
    <property type="evidence" value="ECO:0007669"/>
    <property type="project" value="UniProtKB-KW"/>
</dbReference>
<dbReference type="PANTHER" id="PTHR43133:SF39">
    <property type="entry name" value="SIMILAR TO RNA POLYMERASE SIGMA-E FACTOR"/>
    <property type="match status" value="1"/>
</dbReference>
<dbReference type="InterPro" id="IPR053812">
    <property type="entry name" value="HTH_Sigma70_ECF-like"/>
</dbReference>
<accession>A0A8J7Q809</accession>
<dbReference type="InterPro" id="IPR014284">
    <property type="entry name" value="RNA_pol_sigma-70_dom"/>
</dbReference>
<comment type="caution">
    <text evidence="6">The sequence shown here is derived from an EMBL/GenBank/DDBJ whole genome shotgun (WGS) entry which is preliminary data.</text>
</comment>
<name>A0A8J7Q809_9BACT</name>
<evidence type="ECO:0000256" key="2">
    <source>
        <dbReference type="ARBA" id="ARBA00023082"/>
    </source>
</evidence>
<dbReference type="GO" id="GO:0006352">
    <property type="term" value="P:DNA-templated transcription initiation"/>
    <property type="evidence" value="ECO:0007669"/>
    <property type="project" value="InterPro"/>
</dbReference>
<proteinExistence type="predicted"/>
<evidence type="ECO:0000256" key="4">
    <source>
        <dbReference type="SAM" id="MobiDB-lite"/>
    </source>
</evidence>
<organism evidence="6 7">
    <name type="scientific">Acanthopleuribacter pedis</name>
    <dbReference type="NCBI Taxonomy" id="442870"/>
    <lineage>
        <taxon>Bacteria</taxon>
        <taxon>Pseudomonadati</taxon>
        <taxon>Acidobacteriota</taxon>
        <taxon>Holophagae</taxon>
        <taxon>Acanthopleuribacterales</taxon>
        <taxon>Acanthopleuribacteraceae</taxon>
        <taxon>Acanthopleuribacter</taxon>
    </lineage>
</organism>
<protein>
    <submittedName>
        <fullName evidence="6">Sigma-70 family RNA polymerase sigma factor</fullName>
    </submittedName>
</protein>
<dbReference type="InterPro" id="IPR013324">
    <property type="entry name" value="RNA_pol_sigma_r3/r4-like"/>
</dbReference>
<keyword evidence="3" id="KW-0804">Transcription</keyword>
<dbReference type="NCBIfam" id="TIGR02999">
    <property type="entry name" value="Sig-70_X6"/>
    <property type="match status" value="1"/>
</dbReference>
<evidence type="ECO:0000313" key="6">
    <source>
        <dbReference type="EMBL" id="MBO1322417.1"/>
    </source>
</evidence>
<dbReference type="AlphaFoldDB" id="A0A8J7Q809"/>
<dbReference type="Pfam" id="PF07638">
    <property type="entry name" value="Sigma70_ECF"/>
    <property type="match status" value="1"/>
</dbReference>
<dbReference type="Gene3D" id="1.10.10.10">
    <property type="entry name" value="Winged helix-like DNA-binding domain superfamily/Winged helix DNA-binding domain"/>
    <property type="match status" value="1"/>
</dbReference>
<feature type="region of interest" description="Disordered" evidence="4">
    <location>
        <begin position="102"/>
        <end position="121"/>
    </location>
</feature>
<dbReference type="InterPro" id="IPR036388">
    <property type="entry name" value="WH-like_DNA-bd_sf"/>
</dbReference>
<dbReference type="Proteomes" id="UP000664417">
    <property type="component" value="Unassembled WGS sequence"/>
</dbReference>
<dbReference type="InterPro" id="IPR039425">
    <property type="entry name" value="RNA_pol_sigma-70-like"/>
</dbReference>
<dbReference type="NCBIfam" id="TIGR02937">
    <property type="entry name" value="sigma70-ECF"/>
    <property type="match status" value="1"/>
</dbReference>
<evidence type="ECO:0000256" key="3">
    <source>
        <dbReference type="ARBA" id="ARBA00023163"/>
    </source>
</evidence>
<dbReference type="SUPFAM" id="SSF88659">
    <property type="entry name" value="Sigma3 and sigma4 domains of RNA polymerase sigma factors"/>
    <property type="match status" value="1"/>
</dbReference>
<dbReference type="PANTHER" id="PTHR43133">
    <property type="entry name" value="RNA POLYMERASE ECF-TYPE SIGMA FACTO"/>
    <property type="match status" value="1"/>
</dbReference>
<reference evidence="6" key="1">
    <citation type="submission" date="2021-03" db="EMBL/GenBank/DDBJ databases">
        <authorList>
            <person name="Wang G."/>
        </authorList>
    </citation>
    <scope>NUCLEOTIDE SEQUENCE</scope>
    <source>
        <strain evidence="6">KCTC 12899</strain>
    </source>
</reference>
<evidence type="ECO:0000256" key="1">
    <source>
        <dbReference type="ARBA" id="ARBA00023015"/>
    </source>
</evidence>